<evidence type="ECO:0000256" key="2">
    <source>
        <dbReference type="ARBA" id="ARBA00022692"/>
    </source>
</evidence>
<evidence type="ECO:0000256" key="4">
    <source>
        <dbReference type="ARBA" id="ARBA00023040"/>
    </source>
</evidence>
<proteinExistence type="inferred from homology"/>
<dbReference type="AlphaFoldDB" id="A0AAN8JR30"/>
<dbReference type="PRINTS" id="PR00237">
    <property type="entry name" value="GPCRRHODOPSN"/>
</dbReference>
<feature type="transmembrane region" description="Helical" evidence="9">
    <location>
        <begin position="149"/>
        <end position="169"/>
    </location>
</feature>
<keyword evidence="4 8" id="KW-0297">G-protein coupled receptor</keyword>
<feature type="transmembrane region" description="Helical" evidence="9">
    <location>
        <begin position="190"/>
        <end position="210"/>
    </location>
</feature>
<evidence type="ECO:0000259" key="10">
    <source>
        <dbReference type="PROSITE" id="PS50262"/>
    </source>
</evidence>
<gene>
    <name evidence="11" type="ORF">SNE40_012230</name>
</gene>
<evidence type="ECO:0000313" key="11">
    <source>
        <dbReference type="EMBL" id="KAK6180005.1"/>
    </source>
</evidence>
<dbReference type="PANTHER" id="PTHR24243">
    <property type="entry name" value="G-PROTEIN COUPLED RECEPTOR"/>
    <property type="match status" value="1"/>
</dbReference>
<dbReference type="InterPro" id="IPR000276">
    <property type="entry name" value="GPCR_Rhodpsn"/>
</dbReference>
<keyword evidence="12" id="KW-1185">Reference proteome</keyword>
<dbReference type="SUPFAM" id="SSF81321">
    <property type="entry name" value="Family A G protein-coupled receptor-like"/>
    <property type="match status" value="1"/>
</dbReference>
<evidence type="ECO:0000313" key="12">
    <source>
        <dbReference type="Proteomes" id="UP001347796"/>
    </source>
</evidence>
<evidence type="ECO:0000256" key="1">
    <source>
        <dbReference type="ARBA" id="ARBA00004141"/>
    </source>
</evidence>
<feature type="transmembrane region" description="Helical" evidence="9">
    <location>
        <begin position="293"/>
        <end position="311"/>
    </location>
</feature>
<dbReference type="Pfam" id="PF00001">
    <property type="entry name" value="7tm_1"/>
    <property type="match status" value="1"/>
</dbReference>
<dbReference type="Gene3D" id="1.20.1070.10">
    <property type="entry name" value="Rhodopsin 7-helix transmembrane proteins"/>
    <property type="match status" value="1"/>
</dbReference>
<keyword evidence="5 9" id="KW-0472">Membrane</keyword>
<dbReference type="InterPro" id="IPR017452">
    <property type="entry name" value="GPCR_Rhodpsn_7TM"/>
</dbReference>
<evidence type="ECO:0000256" key="9">
    <source>
        <dbReference type="SAM" id="Phobius"/>
    </source>
</evidence>
<accession>A0AAN8JR30</accession>
<feature type="transmembrane region" description="Helical" evidence="9">
    <location>
        <begin position="331"/>
        <end position="354"/>
    </location>
</feature>
<keyword evidence="2 8" id="KW-0812">Transmembrane</keyword>
<evidence type="ECO:0000256" key="7">
    <source>
        <dbReference type="ARBA" id="ARBA00023224"/>
    </source>
</evidence>
<evidence type="ECO:0000256" key="3">
    <source>
        <dbReference type="ARBA" id="ARBA00022989"/>
    </source>
</evidence>
<feature type="transmembrane region" description="Helical" evidence="9">
    <location>
        <begin position="107"/>
        <end position="129"/>
    </location>
</feature>
<keyword evidence="7 8" id="KW-0807">Transducer</keyword>
<reference evidence="11 12" key="1">
    <citation type="submission" date="2024-01" db="EMBL/GenBank/DDBJ databases">
        <title>The genome of the rayed Mediterranean limpet Patella caerulea (Linnaeus, 1758).</title>
        <authorList>
            <person name="Anh-Thu Weber A."/>
            <person name="Halstead-Nussloch G."/>
        </authorList>
    </citation>
    <scope>NUCLEOTIDE SEQUENCE [LARGE SCALE GENOMIC DNA]</scope>
    <source>
        <strain evidence="11">AATW-2023a</strain>
        <tissue evidence="11">Whole specimen</tissue>
    </source>
</reference>
<feature type="transmembrane region" description="Helical" evidence="9">
    <location>
        <begin position="246"/>
        <end position="269"/>
    </location>
</feature>
<evidence type="ECO:0000256" key="8">
    <source>
        <dbReference type="RuleBase" id="RU000688"/>
    </source>
</evidence>
<keyword evidence="6 8" id="KW-0675">Receptor</keyword>
<dbReference type="PANTHER" id="PTHR24243:SF230">
    <property type="entry name" value="G-PROTEIN COUPLED RECEPTORS FAMILY 1 PROFILE DOMAIN-CONTAINING PROTEIN"/>
    <property type="match status" value="1"/>
</dbReference>
<name>A0AAN8JR30_PATCE</name>
<sequence length="427" mass="48842">MTSSDYFNISVSDDIVETEKLLLDPIADLDATNPLMNMSNLTDNSSSWIQLKSSPPLADLLKDFYEYQLALNLVIWLFPLIIIGGTIGNLLSLVVMLRREMRQTSTCFYLATLAITDTSVLYISAFKTWIRILTGFELLHVSNAACKGIMFLVYFCNHFSAWIIVAVTIERFLAVWFPLKAGTMCSVSRAKFGTFVIASVFILVNSHLFWTAELVSTTSSMSSDHLMCIGYVYKTFVCKVFAWINLMLYTFLPFIVLLIFNILIIINLLKHRQVLTSTMTKDDQQTRNNHRKLAITLLTISFVWIITTMPFTCHALLKPKSQSYHDIAVNFLTKFICYCLFYTNHSINFCLYCITGQRFRHEMKKLFCRKQKNKPITKMTFKTSGSGHDSSYPLMENVYMDVINHSNTTSKNVLPLQSSQHAAELTQ</sequence>
<comment type="subcellular location">
    <subcellularLocation>
        <location evidence="1">Membrane</location>
        <topology evidence="1">Multi-pass membrane protein</topology>
    </subcellularLocation>
</comment>
<keyword evidence="3 9" id="KW-1133">Transmembrane helix</keyword>
<protein>
    <recommendedName>
        <fullName evidence="10">G-protein coupled receptors family 1 profile domain-containing protein</fullName>
    </recommendedName>
</protein>
<dbReference type="Proteomes" id="UP001347796">
    <property type="component" value="Unassembled WGS sequence"/>
</dbReference>
<dbReference type="PROSITE" id="PS00237">
    <property type="entry name" value="G_PROTEIN_RECEP_F1_1"/>
    <property type="match status" value="1"/>
</dbReference>
<feature type="domain" description="G-protein coupled receptors family 1 profile" evidence="10">
    <location>
        <begin position="88"/>
        <end position="352"/>
    </location>
</feature>
<dbReference type="EMBL" id="JAZGQO010000008">
    <property type="protein sequence ID" value="KAK6180005.1"/>
    <property type="molecule type" value="Genomic_DNA"/>
</dbReference>
<dbReference type="PROSITE" id="PS50262">
    <property type="entry name" value="G_PROTEIN_RECEP_F1_2"/>
    <property type="match status" value="1"/>
</dbReference>
<evidence type="ECO:0000256" key="6">
    <source>
        <dbReference type="ARBA" id="ARBA00023170"/>
    </source>
</evidence>
<dbReference type="CDD" id="cd14978">
    <property type="entry name" value="7tmA_FMRFamide_R-like"/>
    <property type="match status" value="1"/>
</dbReference>
<feature type="transmembrane region" description="Helical" evidence="9">
    <location>
        <begin position="73"/>
        <end position="95"/>
    </location>
</feature>
<dbReference type="GO" id="GO:0005886">
    <property type="term" value="C:plasma membrane"/>
    <property type="evidence" value="ECO:0007669"/>
    <property type="project" value="TreeGrafter"/>
</dbReference>
<comment type="caution">
    <text evidence="11">The sequence shown here is derived from an EMBL/GenBank/DDBJ whole genome shotgun (WGS) entry which is preliminary data.</text>
</comment>
<dbReference type="GO" id="GO:0004930">
    <property type="term" value="F:G protein-coupled receptor activity"/>
    <property type="evidence" value="ECO:0007669"/>
    <property type="project" value="UniProtKB-KW"/>
</dbReference>
<organism evidence="11 12">
    <name type="scientific">Patella caerulea</name>
    <name type="common">Rayed Mediterranean limpet</name>
    <dbReference type="NCBI Taxonomy" id="87958"/>
    <lineage>
        <taxon>Eukaryota</taxon>
        <taxon>Metazoa</taxon>
        <taxon>Spiralia</taxon>
        <taxon>Lophotrochozoa</taxon>
        <taxon>Mollusca</taxon>
        <taxon>Gastropoda</taxon>
        <taxon>Patellogastropoda</taxon>
        <taxon>Patelloidea</taxon>
        <taxon>Patellidae</taxon>
        <taxon>Patella</taxon>
    </lineage>
</organism>
<comment type="similarity">
    <text evidence="8">Belongs to the G-protein coupled receptor 1 family.</text>
</comment>
<evidence type="ECO:0000256" key="5">
    <source>
        <dbReference type="ARBA" id="ARBA00023136"/>
    </source>
</evidence>